<evidence type="ECO:0000256" key="2">
    <source>
        <dbReference type="ARBA" id="ARBA00022723"/>
    </source>
</evidence>
<dbReference type="STRING" id="169760.PSTEL_18480"/>
<keyword evidence="1" id="KW-0949">S-adenosyl-L-methionine</keyword>
<evidence type="ECO:0000313" key="7">
    <source>
        <dbReference type="Proteomes" id="UP000029507"/>
    </source>
</evidence>
<dbReference type="HOGENOM" id="CLU_054532_0_0_9"/>
<name>A0A089LXE7_9BACL</name>
<dbReference type="InterPro" id="IPR013785">
    <property type="entry name" value="Aldolase_TIM"/>
</dbReference>
<sequence>MTLQEVIRKYHDVSPFAIIKADVTRRSLSYTEKALRAVDPRIHQYEQRVLIGSNGDDQAAVPVALTLRDGSSIIAMPSRTATNPYVVDEIDGRLWLTDKGEAVEEVEYWYKPAYYDQFTSAGTPMWQVASARPQRIDIDPNSHCEFWNKGGGCKFCNINANSAKSHKERNIAKRLSPRDVYETVREALKEPGAFTNLKMSSGSILSGEQLLDDEVDMYIEMLQAAGENFKTKKFPSTIVASAFSEKQLARLYENTGLLTYTSDIEIPNEALFAWICKGKHEKVGYQEWKRRIIAAVDIFGPGNVSTGIVGGCETAQPHGFQNESEALKAVLEEAEDFASRGVSVVHTVWVPMHGSAFHKQKTPSLEYYAQLAKGLHNLRRKYKLNIDMDNYRKCGNHPDTDLDRVI</sequence>
<dbReference type="EMBL" id="CP009286">
    <property type="protein sequence ID" value="AIQ64805.1"/>
    <property type="molecule type" value="Genomic_DNA"/>
</dbReference>
<dbReference type="InterPro" id="IPR058240">
    <property type="entry name" value="rSAM_sf"/>
</dbReference>
<protein>
    <recommendedName>
        <fullName evidence="5">Radical SAM core domain-containing protein</fullName>
    </recommendedName>
</protein>
<dbReference type="AlphaFoldDB" id="A0A089LXE7"/>
<dbReference type="Pfam" id="PF04055">
    <property type="entry name" value="Radical_SAM"/>
    <property type="match status" value="1"/>
</dbReference>
<evidence type="ECO:0000256" key="1">
    <source>
        <dbReference type="ARBA" id="ARBA00022691"/>
    </source>
</evidence>
<dbReference type="GO" id="GO:0051536">
    <property type="term" value="F:iron-sulfur cluster binding"/>
    <property type="evidence" value="ECO:0007669"/>
    <property type="project" value="UniProtKB-KW"/>
</dbReference>
<keyword evidence="7" id="KW-1185">Reference proteome</keyword>
<gene>
    <name evidence="6" type="ORF">PSTEL_18480</name>
</gene>
<dbReference type="InterPro" id="IPR007197">
    <property type="entry name" value="rSAM"/>
</dbReference>
<keyword evidence="2" id="KW-0479">Metal-binding</keyword>
<evidence type="ECO:0000256" key="4">
    <source>
        <dbReference type="ARBA" id="ARBA00023014"/>
    </source>
</evidence>
<reference evidence="6 7" key="1">
    <citation type="submission" date="2014-08" db="EMBL/GenBank/DDBJ databases">
        <title>Comparative genomics of the Paenibacillus odorifer group.</title>
        <authorList>
            <person name="den Bakker H.C."/>
            <person name="Tsai Y.-C."/>
            <person name="Martin N."/>
            <person name="Korlach J."/>
            <person name="Wiedmann M."/>
        </authorList>
    </citation>
    <scope>NUCLEOTIDE SEQUENCE [LARGE SCALE GENOMIC DNA]</scope>
    <source>
        <strain evidence="6 7">DSM 14472</strain>
    </source>
</reference>
<dbReference type="NCBIfam" id="NF045502">
    <property type="entry name" value="variant_rSAM"/>
    <property type="match status" value="1"/>
</dbReference>
<dbReference type="KEGG" id="pste:PSTEL_18480"/>
<evidence type="ECO:0000313" key="6">
    <source>
        <dbReference type="EMBL" id="AIQ64805.1"/>
    </source>
</evidence>
<keyword evidence="4" id="KW-0411">Iron-sulfur</keyword>
<proteinExistence type="predicted"/>
<evidence type="ECO:0000256" key="3">
    <source>
        <dbReference type="ARBA" id="ARBA00023004"/>
    </source>
</evidence>
<evidence type="ECO:0000259" key="5">
    <source>
        <dbReference type="Pfam" id="PF04055"/>
    </source>
</evidence>
<dbReference type="GO" id="GO:0003824">
    <property type="term" value="F:catalytic activity"/>
    <property type="evidence" value="ECO:0007669"/>
    <property type="project" value="InterPro"/>
</dbReference>
<dbReference type="GO" id="GO:0046872">
    <property type="term" value="F:metal ion binding"/>
    <property type="evidence" value="ECO:0007669"/>
    <property type="project" value="UniProtKB-KW"/>
</dbReference>
<dbReference type="SUPFAM" id="SSF102114">
    <property type="entry name" value="Radical SAM enzymes"/>
    <property type="match status" value="1"/>
</dbReference>
<accession>A0A089LXE7</accession>
<keyword evidence="3" id="KW-0408">Iron</keyword>
<dbReference type="Proteomes" id="UP000029507">
    <property type="component" value="Chromosome"/>
</dbReference>
<organism evidence="6 7">
    <name type="scientific">Paenibacillus stellifer</name>
    <dbReference type="NCBI Taxonomy" id="169760"/>
    <lineage>
        <taxon>Bacteria</taxon>
        <taxon>Bacillati</taxon>
        <taxon>Bacillota</taxon>
        <taxon>Bacilli</taxon>
        <taxon>Bacillales</taxon>
        <taxon>Paenibacillaceae</taxon>
        <taxon>Paenibacillus</taxon>
    </lineage>
</organism>
<dbReference type="Gene3D" id="3.20.20.70">
    <property type="entry name" value="Aldolase class I"/>
    <property type="match status" value="1"/>
</dbReference>
<feature type="domain" description="Radical SAM core" evidence="5">
    <location>
        <begin position="152"/>
        <end position="313"/>
    </location>
</feature>